<feature type="chain" id="PRO_5040381910" description="cellulose 1,4-beta-cellobiosidase (non-reducing end)" evidence="21">
    <location>
        <begin position="18"/>
        <end position="1524"/>
    </location>
</feature>
<sequence length="1524" mass="165920">MLTKVSTILALAAAVRAQQVCTLNAETKPAITWSTCAAGGACTKNNGAITVDANWRWTHQTSGSTNCYTGNKWDTSICSTGEDCASKCCLDGADYSGTYGATATGDSLNLKFVQQGPYSKNIGSRMYLMDSAGEKYEMFKLLGQEFTFDVDISNLGCGLNGALYFVSMDADGGVAKFPTNKAGAKYGTGYCDSQCPRDLKFIDGKANVEGWTPSSNDANAGVGNMGSCCSEMDIWEANSVSTAYTPHPCETIGQKSCSGDACGGTYSKTRYAGQCDPDGCDFNSYRMGNTTFYGKGSQFAIDTSKKITVVTQFVESGGALSDIKRFYVQDGKVFANSKSDVASVDGNSITKDFCSAQKKAFGDDDVFTQKGGLPQMGKALADGMVLVMSVWDDHNSNMLWLDSSYPTDKTGAGVARGTCGKDSGVPADVESQAPNSNVIFSNIKVGPIGSTFNSAGTATQLSLLISLFREKKQLAVTIAVESSVSRRRRQNGSDNLGIQIGYRTLSIHVSESQHAAANAETDLKAVKDGDDEYFAELNFHTSPGSQVCQQFDVSEDQGLSEAEAASRLQKNGRNTLPEPKTNYLKKLFFYVFGGFCSVLWVGAIIFFICWRPLSDPPSAQNLAMAVLILIVIFLQAGFSAFQDWSTQKTMKSITNLLPSETLVLRAGSVKRLSASELVDGDIVHLRTGSKVPADLRLLSHSGDIRFDRGVLTGESDEVEGALDSTDPNFLESRNIALMGTTVVNGHGVGIVVLTGARSVMGRVARATTDVGEKVTLIQREIWRFVRIIVVLTVFLALLIFVAWIAWLKRDHPSYMNVVQMLNNVMGCVVAFIPEGMPVAVALTLMMVARRMKAVNILPKGLSTVETLGCVNVICSDKTGTLTQNQMTVHSIAFVDKLLDSPESAYQALEAEKPDTIFTMLQKAAILCNDASFETSSMHLPPHERTAEGNATDVAILKFAAAGRGGDDLVAASPRVFSIPFNSKNKWMLSMCREDGSPEKGNRFQMFIKGAPDILLPACTSYWSEKTKSVQPLDPAGQQSFKEIQDKLSRNAERVVVICEKLMETTESLGTNAFSDEVATKTLEDLTVVGILGIIDPPRPEAASTVADCRRAGARFFMVTGDYGVTAAAIAHNIGIFTTSEPDTFDTIRRGMTPSAQELRSERICGNGRSLLLEGTSVARLMAQDWDIVCEYDEIVFSRTTPEQKLRIVNEFQSRDNVVAVTGDGVNDAPALRAADVGVAVVTGSDVAIEAADLVLLDQFDSIVEAIRLGRLVFQNLQKVIAYLLPAGSWSEIWPVIVNVFFGVPLPLSVFLMIIICVFTDLFLSLSLIMEKQEFDLLSLPPRNAKRDHLINLKIYAQAYLFTGFMETICAHSMFFLYMWKYAGFPIQELFFLFEGYGEGYHGYTLDELTKFNATGQCVYFVTLLFLQWGNILAVRNRRLSIVQADPITKKRRNPWLIASAIISLAIAIFVTEVSGIQNLFGTASVPIEFWLIPVPLALGILFMDEIRKLLVRLFPQGLIARVAW</sequence>
<evidence type="ECO:0000313" key="23">
    <source>
        <dbReference type="EMBL" id="KAF9876409.1"/>
    </source>
</evidence>
<keyword evidence="11" id="KW-1278">Translocase</keyword>
<accession>A0A9P6I542</accession>
<keyword evidence="15" id="KW-1015">Disulfide bond</keyword>
<proteinExistence type="inferred from homology"/>
<evidence type="ECO:0000256" key="10">
    <source>
        <dbReference type="ARBA" id="ARBA00022840"/>
    </source>
</evidence>
<dbReference type="SUPFAM" id="SSF81665">
    <property type="entry name" value="Calcium ATPase, transmembrane domain M"/>
    <property type="match status" value="1"/>
</dbReference>
<dbReference type="Gene3D" id="3.40.1110.10">
    <property type="entry name" value="Calcium-transporting ATPase, cytoplasmic domain N"/>
    <property type="match status" value="1"/>
</dbReference>
<comment type="similarity">
    <text evidence="3">Belongs to the glycosyl hydrolase 7 (cellulase C) family.</text>
</comment>
<dbReference type="GO" id="GO:0016162">
    <property type="term" value="F:cellulose 1,4-beta-cellobiosidase activity"/>
    <property type="evidence" value="ECO:0007669"/>
    <property type="project" value="UniProtKB-EC"/>
</dbReference>
<feature type="transmembrane region" description="Helical" evidence="20">
    <location>
        <begin position="622"/>
        <end position="641"/>
    </location>
</feature>
<dbReference type="SMART" id="SM00831">
    <property type="entry name" value="Cation_ATPase_N"/>
    <property type="match status" value="1"/>
</dbReference>
<dbReference type="NCBIfam" id="TIGR01494">
    <property type="entry name" value="ATPase_P-type"/>
    <property type="match status" value="2"/>
</dbReference>
<dbReference type="Gene3D" id="3.40.50.1000">
    <property type="entry name" value="HAD superfamily/HAD-like"/>
    <property type="match status" value="1"/>
</dbReference>
<dbReference type="PANTHER" id="PTHR43294">
    <property type="entry name" value="SODIUM/POTASSIUM-TRANSPORTING ATPASE SUBUNIT ALPHA"/>
    <property type="match status" value="1"/>
</dbReference>
<feature type="transmembrane region" description="Helical" evidence="20">
    <location>
        <begin position="735"/>
        <end position="756"/>
    </location>
</feature>
<reference evidence="23" key="2">
    <citation type="submission" date="2020-11" db="EMBL/GenBank/DDBJ databases">
        <title>Whole genome sequencing of Colletotrichum sp.</title>
        <authorList>
            <person name="Li H."/>
        </authorList>
    </citation>
    <scope>NUCLEOTIDE SEQUENCE</scope>
    <source>
        <strain evidence="23">CkLH20</strain>
    </source>
</reference>
<dbReference type="Proteomes" id="UP000781932">
    <property type="component" value="Unassembled WGS sequence"/>
</dbReference>
<evidence type="ECO:0000256" key="11">
    <source>
        <dbReference type="ARBA" id="ARBA00022967"/>
    </source>
</evidence>
<dbReference type="GO" id="GO:0036376">
    <property type="term" value="P:sodium ion export across plasma membrane"/>
    <property type="evidence" value="ECO:0007669"/>
    <property type="project" value="TreeGrafter"/>
</dbReference>
<dbReference type="Pfam" id="PF00689">
    <property type="entry name" value="Cation_ATPase_C"/>
    <property type="match status" value="1"/>
</dbReference>
<gene>
    <name evidence="23" type="ORF">CkaCkLH20_06352</name>
</gene>
<dbReference type="PROSITE" id="PS00154">
    <property type="entry name" value="ATPASE_E1_E2"/>
    <property type="match status" value="1"/>
</dbReference>
<feature type="transmembrane region" description="Helical" evidence="20">
    <location>
        <begin position="1358"/>
        <end position="1379"/>
    </location>
</feature>
<keyword evidence="12 20" id="KW-1133">Transmembrane helix</keyword>
<dbReference type="InterPro" id="IPR023214">
    <property type="entry name" value="HAD_sf"/>
</dbReference>
<organism evidence="23 24">
    <name type="scientific">Colletotrichum karsti</name>
    <dbReference type="NCBI Taxonomy" id="1095194"/>
    <lineage>
        <taxon>Eukaryota</taxon>
        <taxon>Fungi</taxon>
        <taxon>Dikarya</taxon>
        <taxon>Ascomycota</taxon>
        <taxon>Pezizomycotina</taxon>
        <taxon>Sordariomycetes</taxon>
        <taxon>Hypocreomycetidae</taxon>
        <taxon>Glomerellales</taxon>
        <taxon>Glomerellaceae</taxon>
        <taxon>Colletotrichum</taxon>
        <taxon>Colletotrichum boninense species complex</taxon>
    </lineage>
</organism>
<dbReference type="Pfam" id="PF00840">
    <property type="entry name" value="Glyco_hydro_7"/>
    <property type="match status" value="1"/>
</dbReference>
<evidence type="ECO:0000256" key="4">
    <source>
        <dbReference type="ARBA" id="ARBA00012561"/>
    </source>
</evidence>
<keyword evidence="18" id="KW-0624">Polysaccharide degradation</keyword>
<feature type="transmembrane region" description="Helical" evidence="20">
    <location>
        <begin position="1279"/>
        <end position="1301"/>
    </location>
</feature>
<keyword evidence="13" id="KW-0136">Cellulose degradation</keyword>
<keyword evidence="9" id="KW-0378">Hydrolase</keyword>
<dbReference type="GO" id="GO:0030007">
    <property type="term" value="P:intracellular potassium ion homeostasis"/>
    <property type="evidence" value="ECO:0007669"/>
    <property type="project" value="TreeGrafter"/>
</dbReference>
<dbReference type="Gene3D" id="2.70.150.10">
    <property type="entry name" value="Calcium-transporting ATPase, cytoplasmic transduction domain A"/>
    <property type="match status" value="1"/>
</dbReference>
<protein>
    <recommendedName>
        <fullName evidence="4">cellulose 1,4-beta-cellobiosidase (non-reducing end)</fullName>
        <ecNumber evidence="4">3.2.1.91</ecNumber>
    </recommendedName>
    <alternativeName>
        <fullName evidence="19">1,4-beta-cellobiohydrolase</fullName>
    </alternativeName>
</protein>
<dbReference type="InterPro" id="IPR001757">
    <property type="entry name" value="P_typ_ATPase"/>
</dbReference>
<dbReference type="InterPro" id="IPR036412">
    <property type="entry name" value="HAD-like_sf"/>
</dbReference>
<dbReference type="InterPro" id="IPR013320">
    <property type="entry name" value="ConA-like_dom_sf"/>
</dbReference>
<evidence type="ECO:0000256" key="7">
    <source>
        <dbReference type="ARBA" id="ARBA00022729"/>
    </source>
</evidence>
<dbReference type="InterPro" id="IPR044492">
    <property type="entry name" value="P_typ_ATPase_HD_dom"/>
</dbReference>
<feature type="transmembrane region" description="Helical" evidence="20">
    <location>
        <begin position="1307"/>
        <end position="1328"/>
    </location>
</feature>
<evidence type="ECO:0000256" key="5">
    <source>
        <dbReference type="ARBA" id="ARBA00022475"/>
    </source>
</evidence>
<dbReference type="InterPro" id="IPR004014">
    <property type="entry name" value="ATPase_P-typ_cation-transptr_N"/>
</dbReference>
<keyword evidence="24" id="KW-1185">Reference proteome</keyword>
<dbReference type="Gene3D" id="1.20.1110.10">
    <property type="entry name" value="Calcium-transporting ATPase, transmembrane domain"/>
    <property type="match status" value="1"/>
</dbReference>
<dbReference type="Pfam" id="PF13246">
    <property type="entry name" value="Cation_ATPase"/>
    <property type="match status" value="1"/>
</dbReference>
<dbReference type="CDD" id="cd07999">
    <property type="entry name" value="GH7_CBH_EG"/>
    <property type="match status" value="1"/>
</dbReference>
<dbReference type="GeneID" id="62162143"/>
<evidence type="ECO:0000256" key="13">
    <source>
        <dbReference type="ARBA" id="ARBA00023001"/>
    </source>
</evidence>
<keyword evidence="17" id="KW-0326">Glycosidase</keyword>
<dbReference type="Gene3D" id="2.70.100.10">
    <property type="entry name" value="Glycoside hydrolase, family 7, domain"/>
    <property type="match status" value="1"/>
</dbReference>
<evidence type="ECO:0000256" key="6">
    <source>
        <dbReference type="ARBA" id="ARBA00022692"/>
    </source>
</evidence>
<evidence type="ECO:0000256" key="12">
    <source>
        <dbReference type="ARBA" id="ARBA00022989"/>
    </source>
</evidence>
<keyword evidence="6 20" id="KW-0812">Transmembrane</keyword>
<dbReference type="InterPro" id="IPR050510">
    <property type="entry name" value="Cation_transp_ATPase_P-type"/>
</dbReference>
<dbReference type="GO" id="GO:0005886">
    <property type="term" value="C:plasma membrane"/>
    <property type="evidence" value="ECO:0007669"/>
    <property type="project" value="UniProtKB-SubCell"/>
</dbReference>
<dbReference type="SFLD" id="SFLDF00027">
    <property type="entry name" value="p-type_atpase"/>
    <property type="match status" value="1"/>
</dbReference>
<feature type="transmembrane region" description="Helical" evidence="20">
    <location>
        <begin position="826"/>
        <end position="848"/>
    </location>
</feature>
<evidence type="ECO:0000256" key="14">
    <source>
        <dbReference type="ARBA" id="ARBA00023136"/>
    </source>
</evidence>
<dbReference type="InterPro" id="IPR037019">
    <property type="entry name" value="Glyco_hydro_7_sf"/>
</dbReference>
<dbReference type="Pfam" id="PF00122">
    <property type="entry name" value="E1-E2_ATPase"/>
    <property type="match status" value="1"/>
</dbReference>
<keyword evidence="14 20" id="KW-0472">Membrane</keyword>
<feature type="transmembrane region" description="Helical" evidence="20">
    <location>
        <begin position="1483"/>
        <end position="1503"/>
    </location>
</feature>
<dbReference type="GO" id="GO:0006883">
    <property type="term" value="P:intracellular sodium ion homeostasis"/>
    <property type="evidence" value="ECO:0007669"/>
    <property type="project" value="TreeGrafter"/>
</dbReference>
<evidence type="ECO:0000259" key="22">
    <source>
        <dbReference type="SMART" id="SM00831"/>
    </source>
</evidence>
<evidence type="ECO:0000256" key="8">
    <source>
        <dbReference type="ARBA" id="ARBA00022741"/>
    </source>
</evidence>
<keyword evidence="16" id="KW-0119">Carbohydrate metabolism</keyword>
<dbReference type="EC" id="3.2.1.91" evidence="4"/>
<dbReference type="InterPro" id="IPR001722">
    <property type="entry name" value="Glyco_hydro_7"/>
</dbReference>
<name>A0A9P6I542_9PEZI</name>
<comment type="caution">
    <text evidence="23">The sequence shown here is derived from an EMBL/GenBank/DDBJ whole genome shotgun (WGS) entry which is preliminary data.</text>
</comment>
<keyword evidence="8" id="KW-0547">Nucleotide-binding</keyword>
<comment type="catalytic activity">
    <reaction evidence="1">
        <text>Hydrolysis of (1-&gt;4)-beta-D-glucosidic linkages in cellulose and cellotetraose, releasing cellobiose from the non-reducing ends of the chains.</text>
        <dbReference type="EC" id="3.2.1.91"/>
    </reaction>
</comment>
<dbReference type="PANTHER" id="PTHR43294:SF21">
    <property type="entry name" value="CATION TRANSPORTING ATPASE"/>
    <property type="match status" value="1"/>
</dbReference>
<dbReference type="SUPFAM" id="SSF81660">
    <property type="entry name" value="Metal cation-transporting ATPase, ATP-binding domain N"/>
    <property type="match status" value="1"/>
</dbReference>
<dbReference type="FunFam" id="2.70.100.10:FF:000001">
    <property type="entry name" value="Glucanase"/>
    <property type="match status" value="1"/>
</dbReference>
<evidence type="ECO:0000256" key="9">
    <source>
        <dbReference type="ARBA" id="ARBA00022801"/>
    </source>
</evidence>
<keyword evidence="7 21" id="KW-0732">Signal</keyword>
<dbReference type="GO" id="GO:0005524">
    <property type="term" value="F:ATP binding"/>
    <property type="evidence" value="ECO:0007669"/>
    <property type="project" value="UniProtKB-KW"/>
</dbReference>
<evidence type="ECO:0000256" key="1">
    <source>
        <dbReference type="ARBA" id="ARBA00001641"/>
    </source>
</evidence>
<dbReference type="SUPFAM" id="SSF56784">
    <property type="entry name" value="HAD-like"/>
    <property type="match status" value="1"/>
</dbReference>
<evidence type="ECO:0000256" key="19">
    <source>
        <dbReference type="ARBA" id="ARBA00042878"/>
    </source>
</evidence>
<dbReference type="PRINTS" id="PR00734">
    <property type="entry name" value="GLHYDRLASE7"/>
</dbReference>
<keyword evidence="5" id="KW-1003">Cell membrane</keyword>
<feature type="transmembrane region" description="Helical" evidence="20">
    <location>
        <begin position="1413"/>
        <end position="1434"/>
    </location>
</feature>
<reference evidence="23" key="1">
    <citation type="submission" date="2020-03" db="EMBL/GenBank/DDBJ databases">
        <authorList>
            <person name="He L."/>
        </authorList>
    </citation>
    <scope>NUCLEOTIDE SEQUENCE</scope>
    <source>
        <strain evidence="23">CkLH20</strain>
    </source>
</reference>
<evidence type="ECO:0000256" key="15">
    <source>
        <dbReference type="ARBA" id="ARBA00023157"/>
    </source>
</evidence>
<dbReference type="RefSeq" id="XP_038745870.1">
    <property type="nucleotide sequence ID" value="XM_038889069.1"/>
</dbReference>
<evidence type="ECO:0000256" key="2">
    <source>
        <dbReference type="ARBA" id="ARBA00004651"/>
    </source>
</evidence>
<dbReference type="InterPro" id="IPR018303">
    <property type="entry name" value="ATPase_P-typ_P_site"/>
</dbReference>
<dbReference type="SFLD" id="SFLDG00002">
    <property type="entry name" value="C1.7:_P-type_atpase_like"/>
    <property type="match status" value="1"/>
</dbReference>
<dbReference type="InterPro" id="IPR008250">
    <property type="entry name" value="ATPase_P-typ_transduc_dom_A_sf"/>
</dbReference>
<feature type="signal peptide" evidence="21">
    <location>
        <begin position="1"/>
        <end position="17"/>
    </location>
</feature>
<feature type="transmembrane region" description="Helical" evidence="20">
    <location>
        <begin position="587"/>
        <end position="610"/>
    </location>
</feature>
<evidence type="ECO:0000313" key="24">
    <source>
        <dbReference type="Proteomes" id="UP000781932"/>
    </source>
</evidence>
<dbReference type="InterPro" id="IPR023299">
    <property type="entry name" value="ATPase_P-typ_cyto_dom_N"/>
</dbReference>
<dbReference type="FunFam" id="3.40.50.1000:FF:000001">
    <property type="entry name" value="Phospholipid-transporting ATPase IC"/>
    <property type="match status" value="1"/>
</dbReference>
<feature type="transmembrane region" description="Helical" evidence="20">
    <location>
        <begin position="784"/>
        <end position="806"/>
    </location>
</feature>
<dbReference type="GO" id="GO:1990573">
    <property type="term" value="P:potassium ion import across plasma membrane"/>
    <property type="evidence" value="ECO:0007669"/>
    <property type="project" value="TreeGrafter"/>
</dbReference>
<dbReference type="InterPro" id="IPR023298">
    <property type="entry name" value="ATPase_P-typ_TM_dom_sf"/>
</dbReference>
<evidence type="ECO:0000256" key="17">
    <source>
        <dbReference type="ARBA" id="ARBA00023295"/>
    </source>
</evidence>
<dbReference type="SFLD" id="SFLDS00003">
    <property type="entry name" value="Haloacid_Dehalogenase"/>
    <property type="match status" value="1"/>
</dbReference>
<evidence type="ECO:0000256" key="3">
    <source>
        <dbReference type="ARBA" id="ARBA00006044"/>
    </source>
</evidence>
<evidence type="ECO:0000256" key="18">
    <source>
        <dbReference type="ARBA" id="ARBA00023326"/>
    </source>
</evidence>
<dbReference type="Pfam" id="PF00690">
    <property type="entry name" value="Cation_ATPase_N"/>
    <property type="match status" value="1"/>
</dbReference>
<feature type="transmembrane region" description="Helical" evidence="20">
    <location>
        <begin position="1455"/>
        <end position="1477"/>
    </location>
</feature>
<dbReference type="SUPFAM" id="SSF81653">
    <property type="entry name" value="Calcium ATPase, transduction domain A"/>
    <property type="match status" value="1"/>
</dbReference>
<dbReference type="EMBL" id="JAATWM020000018">
    <property type="protein sequence ID" value="KAF9876409.1"/>
    <property type="molecule type" value="Genomic_DNA"/>
</dbReference>
<dbReference type="GO" id="GO:0005391">
    <property type="term" value="F:P-type sodium:potassium-exchanging transporter activity"/>
    <property type="evidence" value="ECO:0007669"/>
    <property type="project" value="TreeGrafter"/>
</dbReference>
<comment type="subcellular location">
    <subcellularLocation>
        <location evidence="2">Cell membrane</location>
        <topology evidence="2">Multi-pass membrane protein</topology>
    </subcellularLocation>
</comment>
<dbReference type="InterPro" id="IPR059000">
    <property type="entry name" value="ATPase_P-type_domA"/>
</dbReference>
<evidence type="ECO:0000256" key="20">
    <source>
        <dbReference type="SAM" id="Phobius"/>
    </source>
</evidence>
<dbReference type="InterPro" id="IPR006068">
    <property type="entry name" value="ATPase_P-typ_cation-transptr_C"/>
</dbReference>
<feature type="domain" description="Cation-transporting P-type ATPase N-terminal" evidence="22">
    <location>
        <begin position="538"/>
        <end position="611"/>
    </location>
</feature>
<dbReference type="GO" id="GO:0030245">
    <property type="term" value="P:cellulose catabolic process"/>
    <property type="evidence" value="ECO:0007669"/>
    <property type="project" value="UniProtKB-KW"/>
</dbReference>
<evidence type="ECO:0000256" key="16">
    <source>
        <dbReference type="ARBA" id="ARBA00023277"/>
    </source>
</evidence>
<evidence type="ECO:0000256" key="21">
    <source>
        <dbReference type="SAM" id="SignalP"/>
    </source>
</evidence>
<dbReference type="OrthoDB" id="158672at2759"/>
<dbReference type="GO" id="GO:0016887">
    <property type="term" value="F:ATP hydrolysis activity"/>
    <property type="evidence" value="ECO:0007669"/>
    <property type="project" value="InterPro"/>
</dbReference>
<keyword evidence="10" id="KW-0067">ATP-binding</keyword>
<dbReference type="GO" id="GO:1902600">
    <property type="term" value="P:proton transmembrane transport"/>
    <property type="evidence" value="ECO:0007669"/>
    <property type="project" value="TreeGrafter"/>
</dbReference>
<dbReference type="SUPFAM" id="SSF49899">
    <property type="entry name" value="Concanavalin A-like lectins/glucanases"/>
    <property type="match status" value="1"/>
</dbReference>